<sequence length="119" mass="12869">MFDPPCEHEIGPDFTDSEQQVYDGLLCAWTRLRDAAPSRVDLTFGGDEPTSLIPLGDPDRSVLVVKSAGGETVQRCTLAEEMFFQTCIDAGPEGLGESCAFGYGWYDDCVDEPSPVCPG</sequence>
<protein>
    <submittedName>
        <fullName evidence="1">Uncharacterized protein</fullName>
    </submittedName>
</protein>
<accession>A0A9X3EU83</accession>
<dbReference type="RefSeq" id="WP_267768986.1">
    <property type="nucleotide sequence ID" value="NZ_JAPNKE010000002.1"/>
</dbReference>
<organism evidence="1 2">
    <name type="scientific">Nannocystis pusilla</name>
    <dbReference type="NCBI Taxonomy" id="889268"/>
    <lineage>
        <taxon>Bacteria</taxon>
        <taxon>Pseudomonadati</taxon>
        <taxon>Myxococcota</taxon>
        <taxon>Polyangia</taxon>
        <taxon>Nannocystales</taxon>
        <taxon>Nannocystaceae</taxon>
        <taxon>Nannocystis</taxon>
    </lineage>
</organism>
<evidence type="ECO:0000313" key="2">
    <source>
        <dbReference type="Proteomes" id="UP001150924"/>
    </source>
</evidence>
<dbReference type="AlphaFoldDB" id="A0A9X3EU83"/>
<comment type="caution">
    <text evidence="1">The sequence shown here is derived from an EMBL/GenBank/DDBJ whole genome shotgun (WGS) entry which is preliminary data.</text>
</comment>
<proteinExistence type="predicted"/>
<dbReference type="Proteomes" id="UP001150924">
    <property type="component" value="Unassembled WGS sequence"/>
</dbReference>
<dbReference type="EMBL" id="JAPNKE010000002">
    <property type="protein sequence ID" value="MCY1006681.1"/>
    <property type="molecule type" value="Genomic_DNA"/>
</dbReference>
<keyword evidence="2" id="KW-1185">Reference proteome</keyword>
<gene>
    <name evidence="1" type="ORF">OV079_14200</name>
</gene>
<reference evidence="1" key="1">
    <citation type="submission" date="2022-11" db="EMBL/GenBank/DDBJ databases">
        <title>Minimal conservation of predation-associated metabolite biosynthetic gene clusters underscores biosynthetic potential of Myxococcota including descriptions for ten novel species: Archangium lansinium sp. nov., Myxococcus landrumus sp. nov., Nannocystis bai.</title>
        <authorList>
            <person name="Ahearne A."/>
            <person name="Stevens C."/>
            <person name="Phillips K."/>
        </authorList>
    </citation>
    <scope>NUCLEOTIDE SEQUENCE</scope>
    <source>
        <strain evidence="1">Na p29</strain>
    </source>
</reference>
<name>A0A9X3EU83_9BACT</name>
<evidence type="ECO:0000313" key="1">
    <source>
        <dbReference type="EMBL" id="MCY1006681.1"/>
    </source>
</evidence>